<dbReference type="InterPro" id="IPR035969">
    <property type="entry name" value="Rab-GAP_TBC_sf"/>
</dbReference>
<protein>
    <recommendedName>
        <fullName evidence="2">Rab-GAP TBC domain-containing protein</fullName>
    </recommendedName>
</protein>
<evidence type="ECO:0000259" key="2">
    <source>
        <dbReference type="PROSITE" id="PS50086"/>
    </source>
</evidence>
<name>A0AAV2RLE9_MEGNR</name>
<gene>
    <name evidence="3" type="ORF">MNOR_LOCUS26567</name>
</gene>
<dbReference type="EMBL" id="CAXKWB010026714">
    <property type="protein sequence ID" value="CAL4130460.1"/>
    <property type="molecule type" value="Genomic_DNA"/>
</dbReference>
<feature type="region of interest" description="Disordered" evidence="1">
    <location>
        <begin position="367"/>
        <end position="403"/>
    </location>
</feature>
<dbReference type="PROSITE" id="PS50086">
    <property type="entry name" value="TBC_RABGAP"/>
    <property type="match status" value="1"/>
</dbReference>
<evidence type="ECO:0000313" key="3">
    <source>
        <dbReference type="EMBL" id="CAL4130460.1"/>
    </source>
</evidence>
<dbReference type="Pfam" id="PF00566">
    <property type="entry name" value="RabGAP-TBC"/>
    <property type="match status" value="1"/>
</dbReference>
<reference evidence="3 4" key="1">
    <citation type="submission" date="2024-05" db="EMBL/GenBank/DDBJ databases">
        <authorList>
            <person name="Wallberg A."/>
        </authorList>
    </citation>
    <scope>NUCLEOTIDE SEQUENCE [LARGE SCALE GENOMIC DNA]</scope>
</reference>
<feature type="non-terminal residue" evidence="3">
    <location>
        <position position="1"/>
    </location>
</feature>
<keyword evidence="4" id="KW-1185">Reference proteome</keyword>
<dbReference type="AlphaFoldDB" id="A0AAV2RLE9"/>
<feature type="compositionally biased region" description="Basic and acidic residues" evidence="1">
    <location>
        <begin position="537"/>
        <end position="547"/>
    </location>
</feature>
<accession>A0AAV2RLE9</accession>
<sequence length="614" mass="69083">FLIYASAEIIHAQFIWLMYWLKEYCAVYFSTRAKKLTVNVGVLEDLILDHLPALHDKLSKLGIISLISLSWFLTLFLSVMSFEAAVLVVDCFFYDGARVVFMVALAILERNKEDLERCSDEGEAMMVLSDYMSSITTSSAQYGRRRSSVIVDKQGTNGDASNRQTPVNIIDVIDDAYRSYGFITNIAIEHLRVKHRMRVVQTLEDTVIRNTLRTVGPCCMLKDEDLKELVIYIRSEQILGSEDKEIRQRNNSGGPLNQEGYAVAYDTYHQLFTSIAPWGQGDRADALATSTFNLLDVNGSHLLSFRSVAWLFGVLCSSDFARKLRLFYHLHLAFPPKLDDVDSPKKENEVTEEAAVEAEDFFDDFEDQSKKSNNDLDGDQTSSGEEASEVPQEPKQSLCVTDGATCSRSSSGSDLSHSYIYGNNQNISPDDYKLYEQRFLPSMTQTQFINMWRTVYSFFALETDQEIFTSLSRVGTLLLQIGEVGRLVRDKRLKTLSESDAANTTNNDSQRLSNSIKSYPDTSKNENLEKTAQLNDVNKEDTEEVRKTSISSSSPSSEIEWSISFEQFLANVANEECLVSFFERSVNVAVEVDKLRNRTAPNSGASTTTATTPS</sequence>
<evidence type="ECO:0000256" key="1">
    <source>
        <dbReference type="SAM" id="MobiDB-lite"/>
    </source>
</evidence>
<dbReference type="PANTHER" id="PTHR47666">
    <property type="entry name" value="PROTEIN VASCULAR ASSOCIATED DEATH 1, CHLOROPLASTIC"/>
    <property type="match status" value="1"/>
</dbReference>
<dbReference type="InterPro" id="IPR000195">
    <property type="entry name" value="Rab-GAP-TBC_dom"/>
</dbReference>
<organism evidence="3 4">
    <name type="scientific">Meganyctiphanes norvegica</name>
    <name type="common">Northern krill</name>
    <name type="synonym">Thysanopoda norvegica</name>
    <dbReference type="NCBI Taxonomy" id="48144"/>
    <lineage>
        <taxon>Eukaryota</taxon>
        <taxon>Metazoa</taxon>
        <taxon>Ecdysozoa</taxon>
        <taxon>Arthropoda</taxon>
        <taxon>Crustacea</taxon>
        <taxon>Multicrustacea</taxon>
        <taxon>Malacostraca</taxon>
        <taxon>Eumalacostraca</taxon>
        <taxon>Eucarida</taxon>
        <taxon>Euphausiacea</taxon>
        <taxon>Euphausiidae</taxon>
        <taxon>Meganyctiphanes</taxon>
    </lineage>
</organism>
<proteinExistence type="predicted"/>
<dbReference type="Gene3D" id="1.10.472.80">
    <property type="entry name" value="Ypt/Rab-GAP domain of gyp1p, domain 3"/>
    <property type="match status" value="1"/>
</dbReference>
<feature type="domain" description="Rab-GAP TBC" evidence="2">
    <location>
        <begin position="1"/>
        <end position="96"/>
    </location>
</feature>
<dbReference type="PANTHER" id="PTHR47666:SF1">
    <property type="entry name" value="PROTEIN VASCULAR ASSOCIATED DEATH 1, CHLOROPLASTIC"/>
    <property type="match status" value="1"/>
</dbReference>
<feature type="non-terminal residue" evidence="3">
    <location>
        <position position="614"/>
    </location>
</feature>
<comment type="caution">
    <text evidence="3">The sequence shown here is derived from an EMBL/GenBank/DDBJ whole genome shotgun (WGS) entry which is preliminary data.</text>
</comment>
<feature type="region of interest" description="Disordered" evidence="1">
    <location>
        <begin position="499"/>
        <end position="555"/>
    </location>
</feature>
<evidence type="ECO:0000313" key="4">
    <source>
        <dbReference type="Proteomes" id="UP001497623"/>
    </source>
</evidence>
<dbReference type="SUPFAM" id="SSF47923">
    <property type="entry name" value="Ypt/Rab-GAP domain of gyp1p"/>
    <property type="match status" value="1"/>
</dbReference>
<feature type="compositionally biased region" description="Polar residues" evidence="1">
    <location>
        <begin position="499"/>
        <end position="522"/>
    </location>
</feature>
<dbReference type="Proteomes" id="UP001497623">
    <property type="component" value="Unassembled WGS sequence"/>
</dbReference>